<dbReference type="OrthoDB" id="2495097at2759"/>
<evidence type="ECO:0000313" key="2">
    <source>
        <dbReference type="EMBL" id="EGG11264.1"/>
    </source>
</evidence>
<proteinExistence type="predicted"/>
<accession>F4R8V2</accession>
<dbReference type="AlphaFoldDB" id="F4R8V2"/>
<sequence>MQETNSKRNYNLAKRVKKNLDIENRHIQLWMQQENMCRKTIAHDYGLPNTTRFFLINKKTKQEHLSAPLKLFNHGIVLYELFGSSITTFDQNGISRGHVKNNGDTRGFKKSGKMMALGWCYVTGVAADVEKDVSKVQVWASSIAITRDNFHNKPKCNRDATPYSFGMFCRVNITTGSLHDVIKSPRDCQIEGAIFCLSDYSVGVKFDDCNGVTEMVWNTQVKHFTLKSTTKTKEGMDIIPSRAPVTRFGSCCQICSRLVRMGKALKLKKECTSSAEWEAYSKEHIGGDHTQVNIKMDTL</sequence>
<dbReference type="RefSeq" id="XP_007405866.1">
    <property type="nucleotide sequence ID" value="XM_007405804.1"/>
</dbReference>
<organism evidence="3">
    <name type="scientific">Melampsora larici-populina (strain 98AG31 / pathotype 3-4-7)</name>
    <name type="common">Poplar leaf rust fungus</name>
    <dbReference type="NCBI Taxonomy" id="747676"/>
    <lineage>
        <taxon>Eukaryota</taxon>
        <taxon>Fungi</taxon>
        <taxon>Dikarya</taxon>
        <taxon>Basidiomycota</taxon>
        <taxon>Pucciniomycotina</taxon>
        <taxon>Pucciniomycetes</taxon>
        <taxon>Pucciniales</taxon>
        <taxon>Melampsoraceae</taxon>
        <taxon>Melampsora</taxon>
    </lineage>
</organism>
<reference evidence="3" key="1">
    <citation type="journal article" date="2011" name="Proc. Natl. Acad. Sci. U.S.A.">
        <title>Obligate biotrophy features unraveled by the genomic analysis of rust fungi.</title>
        <authorList>
            <person name="Duplessis S."/>
            <person name="Cuomo C.A."/>
            <person name="Lin Y.-C."/>
            <person name="Aerts A."/>
            <person name="Tisserant E."/>
            <person name="Veneault-Fourrey C."/>
            <person name="Joly D.L."/>
            <person name="Hacquard S."/>
            <person name="Amselem J."/>
            <person name="Cantarel B.L."/>
            <person name="Chiu R."/>
            <person name="Coutinho P.M."/>
            <person name="Feau N."/>
            <person name="Field M."/>
            <person name="Frey P."/>
            <person name="Gelhaye E."/>
            <person name="Goldberg J."/>
            <person name="Grabherr M.G."/>
            <person name="Kodira C.D."/>
            <person name="Kohler A."/>
            <person name="Kuees U."/>
            <person name="Lindquist E.A."/>
            <person name="Lucas S.M."/>
            <person name="Mago R."/>
            <person name="Mauceli E."/>
            <person name="Morin E."/>
            <person name="Murat C."/>
            <person name="Pangilinan J.L."/>
            <person name="Park R."/>
            <person name="Pearson M."/>
            <person name="Quesneville H."/>
            <person name="Rouhier N."/>
            <person name="Sakthikumar S."/>
            <person name="Salamov A.A."/>
            <person name="Schmutz J."/>
            <person name="Selles B."/>
            <person name="Shapiro H."/>
            <person name="Tanguay P."/>
            <person name="Tuskan G.A."/>
            <person name="Henrissat B."/>
            <person name="Van de Peer Y."/>
            <person name="Rouze P."/>
            <person name="Ellis J.G."/>
            <person name="Dodds P.N."/>
            <person name="Schein J.E."/>
            <person name="Zhong S."/>
            <person name="Hamelin R.C."/>
            <person name="Grigoriev I.V."/>
            <person name="Szabo L.J."/>
            <person name="Martin F."/>
        </authorList>
    </citation>
    <scope>NUCLEOTIDE SEQUENCE [LARGE SCALE GENOMIC DNA]</scope>
    <source>
        <strain evidence="3">98AG31 / pathotype 3-4-7</strain>
    </source>
</reference>
<dbReference type="GeneID" id="18929426"/>
<evidence type="ECO:0000313" key="3">
    <source>
        <dbReference type="Proteomes" id="UP000001072"/>
    </source>
</evidence>
<protein>
    <recommendedName>
        <fullName evidence="1">Tet-like 2OG-Fe(II) oxygenase domain-containing protein</fullName>
    </recommendedName>
</protein>
<dbReference type="InParanoid" id="F4R8V2"/>
<dbReference type="Proteomes" id="UP000001072">
    <property type="component" value="Unassembled WGS sequence"/>
</dbReference>
<evidence type="ECO:0000259" key="1">
    <source>
        <dbReference type="Pfam" id="PF20515"/>
    </source>
</evidence>
<dbReference type="Pfam" id="PF20515">
    <property type="entry name" value="2OG-FeII_Oxy_6"/>
    <property type="match status" value="1"/>
</dbReference>
<dbReference type="KEGG" id="mlr:MELLADRAFT_59808"/>
<keyword evidence="3" id="KW-1185">Reference proteome</keyword>
<gene>
    <name evidence="2" type="ORF">MELLADRAFT_59808</name>
</gene>
<name>F4R8V2_MELLP</name>
<dbReference type="EMBL" id="GL883093">
    <property type="protein sequence ID" value="EGG11264.1"/>
    <property type="molecule type" value="Genomic_DNA"/>
</dbReference>
<dbReference type="VEuPathDB" id="FungiDB:MELLADRAFT_59808"/>
<feature type="domain" description="Tet-like 2OG-Fe(II) oxygenase" evidence="1">
    <location>
        <begin position="130"/>
        <end position="228"/>
    </location>
</feature>
<dbReference type="HOGENOM" id="CLU_1152000_0_0_1"/>
<dbReference type="InterPro" id="IPR046798">
    <property type="entry name" value="2OG-FeII_Oxy_6"/>
</dbReference>